<name>A0A059G1H3_9PROT</name>
<dbReference type="EMBL" id="ARYI01000001">
    <property type="protein sequence ID" value="KCZ96509.1"/>
    <property type="molecule type" value="Genomic_DNA"/>
</dbReference>
<protein>
    <submittedName>
        <fullName evidence="1">Uncharacterized protein</fullName>
    </submittedName>
</protein>
<comment type="caution">
    <text evidence="1">The sequence shown here is derived from an EMBL/GenBank/DDBJ whole genome shotgun (WGS) entry which is preliminary data.</text>
</comment>
<evidence type="ECO:0000313" key="2">
    <source>
        <dbReference type="Proteomes" id="UP000025061"/>
    </source>
</evidence>
<sequence>MIQTAIMIMPMGRMKPRASIAPPIPPRMTMGPITATTTCMLTGTVMAMTTAMPVIRMNTMPT</sequence>
<dbReference type="Proteomes" id="UP000025061">
    <property type="component" value="Unassembled WGS sequence"/>
</dbReference>
<gene>
    <name evidence="1" type="ORF">HHI_02480</name>
</gene>
<dbReference type="AlphaFoldDB" id="A0A059G1H3"/>
<proteinExistence type="predicted"/>
<dbReference type="RefSeq" id="WP_162467550.1">
    <property type="nucleotide sequence ID" value="NZ_ARYI01000001.1"/>
</dbReference>
<organism evidence="1 2">
    <name type="scientific">Hyphomonas hirschiana VP5</name>
    <dbReference type="NCBI Taxonomy" id="1280951"/>
    <lineage>
        <taxon>Bacteria</taxon>
        <taxon>Pseudomonadati</taxon>
        <taxon>Pseudomonadota</taxon>
        <taxon>Alphaproteobacteria</taxon>
        <taxon>Hyphomonadales</taxon>
        <taxon>Hyphomonadaceae</taxon>
        <taxon>Hyphomonas</taxon>
    </lineage>
</organism>
<accession>A0A059G1H3</accession>
<reference evidence="1 2" key="1">
    <citation type="submission" date="2013-04" db="EMBL/GenBank/DDBJ databases">
        <title>Hyphomonas hirschiana VP5 Genome Sequencing.</title>
        <authorList>
            <person name="Lai Q."/>
            <person name="Shao Z."/>
        </authorList>
    </citation>
    <scope>NUCLEOTIDE SEQUENCE [LARGE SCALE GENOMIC DNA]</scope>
    <source>
        <strain evidence="1 2">VP5</strain>
    </source>
</reference>
<evidence type="ECO:0000313" key="1">
    <source>
        <dbReference type="EMBL" id="KCZ96509.1"/>
    </source>
</evidence>
<keyword evidence="2" id="KW-1185">Reference proteome</keyword>